<gene>
    <name evidence="4" type="ORF">M9Y10_032828</name>
</gene>
<dbReference type="SUPFAM" id="SSF46689">
    <property type="entry name" value="Homeodomain-like"/>
    <property type="match status" value="1"/>
</dbReference>
<organism evidence="4 5">
    <name type="scientific">Tritrichomonas musculus</name>
    <dbReference type="NCBI Taxonomy" id="1915356"/>
    <lineage>
        <taxon>Eukaryota</taxon>
        <taxon>Metamonada</taxon>
        <taxon>Parabasalia</taxon>
        <taxon>Tritrichomonadida</taxon>
        <taxon>Tritrichomonadidae</taxon>
        <taxon>Tritrichomonas</taxon>
    </lineage>
</organism>
<dbReference type="Gene3D" id="1.10.10.60">
    <property type="entry name" value="Homeodomain-like"/>
    <property type="match status" value="1"/>
</dbReference>
<evidence type="ECO:0000256" key="1">
    <source>
        <dbReference type="SAM" id="MobiDB-lite"/>
    </source>
</evidence>
<protein>
    <recommendedName>
        <fullName evidence="6">Myb-like DNA-binding domain containing protein</fullName>
    </recommendedName>
</protein>
<dbReference type="Pfam" id="PF00249">
    <property type="entry name" value="Myb_DNA-binding"/>
    <property type="match status" value="1"/>
</dbReference>
<name>A0ABR2GXX9_9EUKA</name>
<dbReference type="InterPro" id="IPR050560">
    <property type="entry name" value="MYB_TF"/>
</dbReference>
<comment type="caution">
    <text evidence="4">The sequence shown here is derived from an EMBL/GenBank/DDBJ whole genome shotgun (WGS) entry which is preliminary data.</text>
</comment>
<feature type="domain" description="Myb-like" evidence="2">
    <location>
        <begin position="5"/>
        <end position="51"/>
    </location>
</feature>
<feature type="domain" description="HTH myb-type" evidence="3">
    <location>
        <begin position="5"/>
        <end position="59"/>
    </location>
</feature>
<evidence type="ECO:0008006" key="6">
    <source>
        <dbReference type="Google" id="ProtNLM"/>
    </source>
</evidence>
<reference evidence="4 5" key="1">
    <citation type="submission" date="2024-04" db="EMBL/GenBank/DDBJ databases">
        <title>Tritrichomonas musculus Genome.</title>
        <authorList>
            <person name="Alves-Ferreira E."/>
            <person name="Grigg M."/>
            <person name="Lorenzi H."/>
            <person name="Galac M."/>
        </authorList>
    </citation>
    <scope>NUCLEOTIDE SEQUENCE [LARGE SCALE GENOMIC DNA]</scope>
    <source>
        <strain evidence="4 5">EAF2021</strain>
    </source>
</reference>
<dbReference type="SMART" id="SM00717">
    <property type="entry name" value="SANT"/>
    <property type="match status" value="1"/>
</dbReference>
<dbReference type="Proteomes" id="UP001470230">
    <property type="component" value="Unassembled WGS sequence"/>
</dbReference>
<evidence type="ECO:0000313" key="5">
    <source>
        <dbReference type="Proteomes" id="UP001470230"/>
    </source>
</evidence>
<dbReference type="PROSITE" id="PS50090">
    <property type="entry name" value="MYB_LIKE"/>
    <property type="match status" value="1"/>
</dbReference>
<dbReference type="PANTHER" id="PTHR45614">
    <property type="entry name" value="MYB PROTEIN-RELATED"/>
    <property type="match status" value="1"/>
</dbReference>
<dbReference type="PROSITE" id="PS51294">
    <property type="entry name" value="HTH_MYB"/>
    <property type="match status" value="1"/>
</dbReference>
<feature type="region of interest" description="Disordered" evidence="1">
    <location>
        <begin position="87"/>
        <end position="106"/>
    </location>
</feature>
<evidence type="ECO:0000313" key="4">
    <source>
        <dbReference type="EMBL" id="KAK8838789.1"/>
    </source>
</evidence>
<keyword evidence="5" id="KW-1185">Reference proteome</keyword>
<dbReference type="InterPro" id="IPR001005">
    <property type="entry name" value="SANT/Myb"/>
</dbReference>
<dbReference type="EMBL" id="JAPFFF010000054">
    <property type="protein sequence ID" value="KAK8838789.1"/>
    <property type="molecule type" value="Genomic_DNA"/>
</dbReference>
<evidence type="ECO:0000259" key="2">
    <source>
        <dbReference type="PROSITE" id="PS50090"/>
    </source>
</evidence>
<evidence type="ECO:0000259" key="3">
    <source>
        <dbReference type="PROSITE" id="PS51294"/>
    </source>
</evidence>
<dbReference type="PANTHER" id="PTHR45614:SF253">
    <property type="entry name" value="CHROMOSOME UNDETERMINED SCAFFOLD_38, WHOLE GENOME SHOTGUN SEQUENCE"/>
    <property type="match status" value="1"/>
</dbReference>
<accession>A0ABR2GXX9</accession>
<sequence length="145" mass="17079">MNYLKPGLSSGEWTPEEDNILLKLYERTGPKWGVISKFIKSRNQISIKNRFIFLKRTNNNNYNNNVDCNSSITNNNFQIYGFDERENRNSSEKYNDNSTEKNICQENKREFKEEIADNHKNDDNNGFDLVKLIDNFDDSASLLFF</sequence>
<proteinExistence type="predicted"/>
<dbReference type="CDD" id="cd00167">
    <property type="entry name" value="SANT"/>
    <property type="match status" value="1"/>
</dbReference>
<feature type="compositionally biased region" description="Basic and acidic residues" evidence="1">
    <location>
        <begin position="87"/>
        <end position="99"/>
    </location>
</feature>
<dbReference type="InterPro" id="IPR017930">
    <property type="entry name" value="Myb_dom"/>
</dbReference>
<dbReference type="InterPro" id="IPR009057">
    <property type="entry name" value="Homeodomain-like_sf"/>
</dbReference>